<organism evidence="1 2">
    <name type="scientific">Nocardioides nanhaiensis</name>
    <dbReference type="NCBI Taxonomy" id="1476871"/>
    <lineage>
        <taxon>Bacteria</taxon>
        <taxon>Bacillati</taxon>
        <taxon>Actinomycetota</taxon>
        <taxon>Actinomycetes</taxon>
        <taxon>Propionibacteriales</taxon>
        <taxon>Nocardioidaceae</taxon>
        <taxon>Nocardioides</taxon>
    </lineage>
</organism>
<reference evidence="2" key="1">
    <citation type="journal article" date="2019" name="Int. J. Syst. Evol. Microbiol.">
        <title>The Global Catalogue of Microorganisms (GCM) 10K type strain sequencing project: providing services to taxonomists for standard genome sequencing and annotation.</title>
        <authorList>
            <consortium name="The Broad Institute Genomics Platform"/>
            <consortium name="The Broad Institute Genome Sequencing Center for Infectious Disease"/>
            <person name="Wu L."/>
            <person name="Ma J."/>
        </authorList>
    </citation>
    <scope>NUCLEOTIDE SEQUENCE [LARGE SCALE GENOMIC DNA]</scope>
    <source>
        <strain evidence="2">JCM 18127</strain>
    </source>
</reference>
<protein>
    <submittedName>
        <fullName evidence="1">Uncharacterized protein</fullName>
    </submittedName>
</protein>
<gene>
    <name evidence="1" type="ORF">GCM10023226_42640</name>
</gene>
<name>A0ABP8X544_9ACTN</name>
<keyword evidence="2" id="KW-1185">Reference proteome</keyword>
<evidence type="ECO:0000313" key="2">
    <source>
        <dbReference type="Proteomes" id="UP001500621"/>
    </source>
</evidence>
<comment type="caution">
    <text evidence="1">The sequence shown here is derived from an EMBL/GenBank/DDBJ whole genome shotgun (WGS) entry which is preliminary data.</text>
</comment>
<sequence length="143" mass="14784">MLALVLGTSWLVGCGAEEEPFADYCAEVQEQQEPLSEALAGDGATALLAALPSFEALAAASPPDIADEWRTLLDAVGALRTALEEAGVDPASYDRADPPPGLAQADRDRIDAAARGLTRPATIAALAGVQQQARDVCKTPLSL</sequence>
<dbReference type="RefSeq" id="WP_345272336.1">
    <property type="nucleotide sequence ID" value="NZ_BAABIM010000005.1"/>
</dbReference>
<evidence type="ECO:0000313" key="1">
    <source>
        <dbReference type="EMBL" id="GAA4699329.1"/>
    </source>
</evidence>
<dbReference type="Proteomes" id="UP001500621">
    <property type="component" value="Unassembled WGS sequence"/>
</dbReference>
<proteinExistence type="predicted"/>
<dbReference type="EMBL" id="BAABIM010000005">
    <property type="protein sequence ID" value="GAA4699329.1"/>
    <property type="molecule type" value="Genomic_DNA"/>
</dbReference>
<accession>A0ABP8X544</accession>